<dbReference type="EMBL" id="VCIW01000021">
    <property type="protein sequence ID" value="TLS49504.1"/>
    <property type="molecule type" value="Genomic_DNA"/>
</dbReference>
<dbReference type="PROSITE" id="PS51500">
    <property type="entry name" value="SIN"/>
    <property type="match status" value="1"/>
</dbReference>
<feature type="domain" description="Sin" evidence="1">
    <location>
        <begin position="1"/>
        <end position="33"/>
    </location>
</feature>
<dbReference type="Proteomes" id="UP000309676">
    <property type="component" value="Unassembled WGS sequence"/>
</dbReference>
<dbReference type="GO" id="GO:0006355">
    <property type="term" value="P:regulation of DNA-templated transcription"/>
    <property type="evidence" value="ECO:0007669"/>
    <property type="project" value="InterPro"/>
</dbReference>
<keyword evidence="3" id="KW-1185">Reference proteome</keyword>
<evidence type="ECO:0000313" key="3">
    <source>
        <dbReference type="Proteomes" id="UP000309676"/>
    </source>
</evidence>
<reference evidence="2 3" key="1">
    <citation type="submission" date="2019-05" db="EMBL/GenBank/DDBJ databases">
        <authorList>
            <person name="Narsing Rao M.P."/>
            <person name="Li W.J."/>
        </authorList>
    </citation>
    <scope>NUCLEOTIDE SEQUENCE [LARGE SCALE GENOMIC DNA]</scope>
    <source>
        <strain evidence="2 3">SYSU_K30003</strain>
    </source>
</reference>
<dbReference type="OrthoDB" id="2473599at2"/>
<protein>
    <submittedName>
        <fullName evidence="2">DNA-binding anti-repressor SinI</fullName>
    </submittedName>
</protein>
<dbReference type="Pfam" id="PF08671">
    <property type="entry name" value="SinI"/>
    <property type="match status" value="1"/>
</dbReference>
<dbReference type="AlphaFoldDB" id="A0A5R9G8W7"/>
<gene>
    <name evidence="2" type="primary">sinI</name>
    <name evidence="2" type="ORF">FE782_25000</name>
</gene>
<organism evidence="2 3">
    <name type="scientific">Paenibacillus antri</name>
    <dbReference type="NCBI Taxonomy" id="2582848"/>
    <lineage>
        <taxon>Bacteria</taxon>
        <taxon>Bacillati</taxon>
        <taxon>Bacillota</taxon>
        <taxon>Bacilli</taxon>
        <taxon>Bacillales</taxon>
        <taxon>Paenibacillaceae</taxon>
        <taxon>Paenibacillus</taxon>
    </lineage>
</organism>
<evidence type="ECO:0000259" key="1">
    <source>
        <dbReference type="PROSITE" id="PS51500"/>
    </source>
</evidence>
<proteinExistence type="predicted"/>
<evidence type="ECO:0000313" key="2">
    <source>
        <dbReference type="EMBL" id="TLS49504.1"/>
    </source>
</evidence>
<sequence>MKRLDAEWLELILTAKRMGLTIEEIREFLMKETVQRKAQ</sequence>
<dbReference type="SUPFAM" id="SSF47406">
    <property type="entry name" value="SinR repressor dimerisation domain-like"/>
    <property type="match status" value="1"/>
</dbReference>
<dbReference type="InterPro" id="IPR010981">
    <property type="entry name" value="SinR/SinI_dimer_dom"/>
</dbReference>
<dbReference type="GO" id="GO:0003677">
    <property type="term" value="F:DNA binding"/>
    <property type="evidence" value="ECO:0007669"/>
    <property type="project" value="UniProtKB-KW"/>
</dbReference>
<keyword evidence="2" id="KW-0238">DNA-binding</keyword>
<accession>A0A5R9G8W7</accession>
<name>A0A5R9G8W7_9BACL</name>
<dbReference type="InterPro" id="IPR036281">
    <property type="entry name" value="SinR/SinI_dimer_dom_sf"/>
</dbReference>
<dbReference type="GO" id="GO:0046983">
    <property type="term" value="F:protein dimerization activity"/>
    <property type="evidence" value="ECO:0007669"/>
    <property type="project" value="InterPro"/>
</dbReference>
<comment type="caution">
    <text evidence="2">The sequence shown here is derived from an EMBL/GenBank/DDBJ whole genome shotgun (WGS) entry which is preliminary data.</text>
</comment>